<dbReference type="Pfam" id="PF00172">
    <property type="entry name" value="Zn_clus"/>
    <property type="match status" value="1"/>
</dbReference>
<dbReference type="EMBL" id="QZBT01000372">
    <property type="protein sequence ID" value="THZ70491.1"/>
    <property type="molecule type" value="Genomic_DNA"/>
</dbReference>
<dbReference type="Pfam" id="PF04082">
    <property type="entry name" value="Fungal_trans"/>
    <property type="match status" value="1"/>
</dbReference>
<keyword evidence="2" id="KW-0539">Nucleus</keyword>
<evidence type="ECO:0000256" key="1">
    <source>
        <dbReference type="ARBA" id="ARBA00022723"/>
    </source>
</evidence>
<organism evidence="5 6">
    <name type="scientific">Aureobasidium pullulans</name>
    <name type="common">Black yeast</name>
    <name type="synonym">Pullularia pullulans</name>
    <dbReference type="NCBI Taxonomy" id="5580"/>
    <lineage>
        <taxon>Eukaryota</taxon>
        <taxon>Fungi</taxon>
        <taxon>Dikarya</taxon>
        <taxon>Ascomycota</taxon>
        <taxon>Pezizomycotina</taxon>
        <taxon>Dothideomycetes</taxon>
        <taxon>Dothideomycetidae</taxon>
        <taxon>Dothideales</taxon>
        <taxon>Saccotheciaceae</taxon>
        <taxon>Aureobasidium</taxon>
    </lineage>
</organism>
<evidence type="ECO:0000256" key="2">
    <source>
        <dbReference type="ARBA" id="ARBA00023242"/>
    </source>
</evidence>
<dbReference type="GO" id="GO:0006351">
    <property type="term" value="P:DNA-templated transcription"/>
    <property type="evidence" value="ECO:0007669"/>
    <property type="project" value="InterPro"/>
</dbReference>
<dbReference type="PROSITE" id="PS50048">
    <property type="entry name" value="ZN2_CY6_FUNGAL_2"/>
    <property type="match status" value="1"/>
</dbReference>
<dbReference type="GO" id="GO:0003677">
    <property type="term" value="F:DNA binding"/>
    <property type="evidence" value="ECO:0007669"/>
    <property type="project" value="InterPro"/>
</dbReference>
<name>A0A4S9WXF8_AURPU</name>
<comment type="caution">
    <text evidence="5">The sequence shown here is derived from an EMBL/GenBank/DDBJ whole genome shotgun (WGS) entry which is preliminary data.</text>
</comment>
<dbReference type="InterPro" id="IPR036864">
    <property type="entry name" value="Zn2-C6_fun-type_DNA-bd_sf"/>
</dbReference>
<dbReference type="PANTHER" id="PTHR46910">
    <property type="entry name" value="TRANSCRIPTION FACTOR PDR1"/>
    <property type="match status" value="1"/>
</dbReference>
<dbReference type="CDD" id="cd12148">
    <property type="entry name" value="fungal_TF_MHR"/>
    <property type="match status" value="1"/>
</dbReference>
<keyword evidence="1" id="KW-0479">Metal-binding</keyword>
<dbReference type="PROSITE" id="PS00463">
    <property type="entry name" value="ZN2_CY6_FUNGAL_1"/>
    <property type="match status" value="1"/>
</dbReference>
<dbReference type="InterPro" id="IPR007219">
    <property type="entry name" value="XnlR_reg_dom"/>
</dbReference>
<feature type="domain" description="Zn(2)-C6 fungal-type" evidence="4">
    <location>
        <begin position="76"/>
        <end position="106"/>
    </location>
</feature>
<reference evidence="5 6" key="1">
    <citation type="submission" date="2018-10" db="EMBL/GenBank/DDBJ databases">
        <title>Fifty Aureobasidium pullulans genomes reveal a recombining polyextremotolerant generalist.</title>
        <authorList>
            <person name="Gostincar C."/>
            <person name="Turk M."/>
            <person name="Zajc J."/>
            <person name="Gunde-Cimerman N."/>
        </authorList>
    </citation>
    <scope>NUCLEOTIDE SEQUENCE [LARGE SCALE GENOMIC DNA]</scope>
    <source>
        <strain evidence="5 6">EXF-3403</strain>
    </source>
</reference>
<dbReference type="GO" id="GO:0008270">
    <property type="term" value="F:zinc ion binding"/>
    <property type="evidence" value="ECO:0007669"/>
    <property type="project" value="InterPro"/>
</dbReference>
<dbReference type="Proteomes" id="UP000310039">
    <property type="component" value="Unassembled WGS sequence"/>
</dbReference>
<sequence length="947" mass="103454">VLSRLQNQLSSQTACTASWRSRRIPSTSWEQLKMSSKRPSEGSPEGTPGKLTKSENGDFSRSVRKKLTTTSRTGQACDRCKVRKIRCDARPGGCSPCIANNLECKTTDRITGRATSRGHTEHIEGENMALKQHINDLRQQLIDAGQDPRPAPIMPLGFNGSGGQPAYAWPHQMFDLSSILGADTHLDPSKARARTAALPDYRNNSLGDNYLGISGANEWLSPIKGTSVALFGMELDLVDFVTNDNDEAFSPTSYENFLSIAFKSSQDRPPPPSFPSYRECKALCEWYFVSVNCHAPIVHKPDVLEMVDRLNSDEVYQPDISETVQLHMIIAMMLFQSSVRNSRPTQWADHYRYAASFLPDLMAKRTLPNIQAIALICLHLRNFTKPGAAWFMSTLTLNLCAEMGLHRSVSAWGKTNPEVSEHEIEMRKRVFWSVLVIHTSISNKLGRPLAMRLEDFDVEFPKALDDNMGTEASCIDEWHKCSYRVACHNFKQVLLVIQVQTSIYSVRAPPHSYELTIQKLERDLDYFLKSIPIELSGGPETAQDDRACSLYLQFGAQELNLLVHHPAVCRTQNTDVNNKNLDVCLDASAKLLHIAQSMRALKALDTTWLNATVWLSAMFVTLFAYNQRKDHITSVDLNALKDTMEQWLSIVGDIGHLMGSGAKLQNAVRHIVNASIDNIHRHLAAKTASAAVASANIARSSPALIDGQHDGVNGYNAPAGYAPAYVPADPNGAPPSDTAAGASYLGPDDALQAQQPYQTNGFAYPDPSGGSAPAYPAFVDSSAYTNGDDIKSDLTAQLAAHNAGHALHQNPHAHNQNVPQQMAPHDQTTQNLFQAFTSPSPNNSYASPTTTATTAAALTPQQQPQQMMTGPVAWRHFTHDMLGIMGTGYPGFDVQNANALLALGQKPPGVDAAGVMPVDASGGPLPLIGEGLWPLTTYGPVSSSAGY</sequence>
<dbReference type="AlphaFoldDB" id="A0A4S9WXF8"/>
<evidence type="ECO:0000259" key="4">
    <source>
        <dbReference type="PROSITE" id="PS50048"/>
    </source>
</evidence>
<protein>
    <recommendedName>
        <fullName evidence="4">Zn(2)-C6 fungal-type domain-containing protein</fullName>
    </recommendedName>
</protein>
<dbReference type="PANTHER" id="PTHR46910:SF4">
    <property type="entry name" value="ZN(2)-C6 FUNGAL-TYPE DOMAIN-CONTAINING PROTEIN"/>
    <property type="match status" value="1"/>
</dbReference>
<dbReference type="InterPro" id="IPR050987">
    <property type="entry name" value="AtrR-like"/>
</dbReference>
<feature type="region of interest" description="Disordered" evidence="3">
    <location>
        <begin position="29"/>
        <end position="70"/>
    </location>
</feature>
<dbReference type="SMART" id="SM00906">
    <property type="entry name" value="Fungal_trans"/>
    <property type="match status" value="1"/>
</dbReference>
<dbReference type="Gene3D" id="4.10.240.10">
    <property type="entry name" value="Zn(2)-C6 fungal-type DNA-binding domain"/>
    <property type="match status" value="1"/>
</dbReference>
<proteinExistence type="predicted"/>
<feature type="non-terminal residue" evidence="5">
    <location>
        <position position="1"/>
    </location>
</feature>
<dbReference type="SUPFAM" id="SSF57701">
    <property type="entry name" value="Zn2/Cys6 DNA-binding domain"/>
    <property type="match status" value="1"/>
</dbReference>
<dbReference type="SMART" id="SM00066">
    <property type="entry name" value="GAL4"/>
    <property type="match status" value="1"/>
</dbReference>
<evidence type="ECO:0000313" key="5">
    <source>
        <dbReference type="EMBL" id="THZ70491.1"/>
    </source>
</evidence>
<dbReference type="GO" id="GO:0000981">
    <property type="term" value="F:DNA-binding transcription factor activity, RNA polymerase II-specific"/>
    <property type="evidence" value="ECO:0007669"/>
    <property type="project" value="InterPro"/>
</dbReference>
<evidence type="ECO:0000256" key="3">
    <source>
        <dbReference type="SAM" id="MobiDB-lite"/>
    </source>
</evidence>
<gene>
    <name evidence="5" type="ORF">D6C84_10431</name>
</gene>
<dbReference type="CDD" id="cd00067">
    <property type="entry name" value="GAL4"/>
    <property type="match status" value="1"/>
</dbReference>
<dbReference type="InterPro" id="IPR001138">
    <property type="entry name" value="Zn2Cys6_DnaBD"/>
</dbReference>
<accession>A0A4S9WXF8</accession>
<evidence type="ECO:0000313" key="6">
    <source>
        <dbReference type="Proteomes" id="UP000310039"/>
    </source>
</evidence>